<dbReference type="EMBL" id="QKRX01000003">
    <property type="protein sequence ID" value="RAU18869.1"/>
    <property type="molecule type" value="Genomic_DNA"/>
</dbReference>
<feature type="transmembrane region" description="Helical" evidence="6">
    <location>
        <begin position="404"/>
        <end position="425"/>
    </location>
</feature>
<comment type="subcellular location">
    <subcellularLocation>
        <location evidence="1">Cell membrane</location>
        <topology evidence="1">Multi-pass membrane protein</topology>
    </subcellularLocation>
</comment>
<protein>
    <submittedName>
        <fullName evidence="9">ABC transporter permease</fullName>
    </submittedName>
</protein>
<accession>A0A364NP42</accession>
<dbReference type="Pfam" id="PF12704">
    <property type="entry name" value="MacB_PCD"/>
    <property type="match status" value="1"/>
</dbReference>
<feature type="transmembrane region" description="Helical" evidence="6">
    <location>
        <begin position="708"/>
        <end position="728"/>
    </location>
</feature>
<feature type="transmembrane region" description="Helical" evidence="6">
    <location>
        <begin position="431"/>
        <end position="454"/>
    </location>
</feature>
<evidence type="ECO:0000259" key="7">
    <source>
        <dbReference type="Pfam" id="PF02687"/>
    </source>
</evidence>
<evidence type="ECO:0000313" key="9">
    <source>
        <dbReference type="EMBL" id="RAU18869.1"/>
    </source>
</evidence>
<evidence type="ECO:0000256" key="3">
    <source>
        <dbReference type="ARBA" id="ARBA00022692"/>
    </source>
</evidence>
<reference evidence="9 10" key="1">
    <citation type="submission" date="2018-06" db="EMBL/GenBank/DDBJ databases">
        <title>Nitrincola tibetense sp. nov., isolated from Lake XuguoCo on Tibetan Plateau.</title>
        <authorList>
            <person name="Xing P."/>
        </authorList>
    </citation>
    <scope>NUCLEOTIDE SEQUENCE [LARGE SCALE GENOMIC DNA]</scope>
    <source>
        <strain evidence="10">xg18</strain>
    </source>
</reference>
<dbReference type="AlphaFoldDB" id="A0A364NP42"/>
<dbReference type="GO" id="GO:0005886">
    <property type="term" value="C:plasma membrane"/>
    <property type="evidence" value="ECO:0007669"/>
    <property type="project" value="UniProtKB-SubCell"/>
</dbReference>
<feature type="domain" description="MacB-like periplasmic core" evidence="8">
    <location>
        <begin position="483"/>
        <end position="675"/>
    </location>
</feature>
<evidence type="ECO:0000256" key="2">
    <source>
        <dbReference type="ARBA" id="ARBA00022475"/>
    </source>
</evidence>
<evidence type="ECO:0000256" key="4">
    <source>
        <dbReference type="ARBA" id="ARBA00022989"/>
    </source>
</evidence>
<dbReference type="PANTHER" id="PTHR30287:SF2">
    <property type="entry name" value="BLL1001 PROTEIN"/>
    <property type="match status" value="1"/>
</dbReference>
<organism evidence="9 10">
    <name type="scientific">Nitrincola tibetensis</name>
    <dbReference type="NCBI Taxonomy" id="2219697"/>
    <lineage>
        <taxon>Bacteria</taxon>
        <taxon>Pseudomonadati</taxon>
        <taxon>Pseudomonadota</taxon>
        <taxon>Gammaproteobacteria</taxon>
        <taxon>Oceanospirillales</taxon>
        <taxon>Oceanospirillaceae</taxon>
        <taxon>Nitrincola</taxon>
    </lineage>
</organism>
<evidence type="ECO:0000259" key="8">
    <source>
        <dbReference type="Pfam" id="PF12704"/>
    </source>
</evidence>
<feature type="domain" description="ABC3 transporter permease C-terminal" evidence="7">
    <location>
        <begin position="264"/>
        <end position="386"/>
    </location>
</feature>
<sequence length="839" mass="92308">MRVRMPSLWILHALLSHWWRHPVQLSTLVLGLLAATALWSGVQALNQQARLSYDQAAARFDSINQAQIVSVGDQPIQESEYIRLRRLGWIVTPLVEGALSLEALFKLEDLPEKDVKIQIVGIDSMTLQSSNRSDQGSTGLPDNLSLNDFLTPPWQVWMSPSTAERLRPLLAHATADAFPFNPQGEKVKIHTSTALAHNEVMTDIYLAQHWLGMEGHVSRLLLLDAQTPSALPDDLAAALRLILPQSDHDISRLTASFHLNLTALSLLAFLVGLLMVYSAIHLALTQRLTLRRILFSCGVSQRELMAWLLLELLLLSGLIALPGLVAGYWIATLLLPDLSASLAGLYGAQVSSELQLSWQWWQQGVFMAWGGTLIAAIVPLIKLIKQDGVHLGQSMPSLNDQRRLKGLSILGLVSLLMAVLTAGLGQSLFSGFLLLALVFLSAALLMPVILDRLLSLCQRSAKSMITQWLWADARLQVPNLSVALVALLLALSTSIGVGGMVEGFRNTFTGWLDQRLAAEVYVRTDSEEQAQQVTQWLAGTPSVTAVLPSARAATQLEGVPIELRGFQVHSTYVDHWPLLSEAPQVWQAIESESAVMINEQLARQLALNLGDSIALQGMQQREFTILAIFSDYGNPKGQVMMSLDTLYLNWPDAERGSFALRIEPSQIDALISALKDEFGFTGTQVLDQQAVKGYSLQLFERTFAATQALNLLVLAIAAIALFGSLLTLSNMRLTQVAPIWACGVSRRQLLLIELLRLLALALITALLAIPLGLIISYCLVNVINVRAFGWALPWQMFPHQWFYLTLSALVSAFLAALIPVLKLQFCSPGELLKGFRDDQ</sequence>
<proteinExistence type="predicted"/>
<keyword evidence="4 6" id="KW-1133">Transmembrane helix</keyword>
<dbReference type="Pfam" id="PF02687">
    <property type="entry name" value="FtsX"/>
    <property type="match status" value="2"/>
</dbReference>
<evidence type="ECO:0000256" key="1">
    <source>
        <dbReference type="ARBA" id="ARBA00004651"/>
    </source>
</evidence>
<feature type="transmembrane region" description="Helical" evidence="6">
    <location>
        <begin position="304"/>
        <end position="331"/>
    </location>
</feature>
<feature type="transmembrane region" description="Helical" evidence="6">
    <location>
        <begin position="261"/>
        <end position="284"/>
    </location>
</feature>
<dbReference type="Proteomes" id="UP000250744">
    <property type="component" value="Unassembled WGS sequence"/>
</dbReference>
<feature type="domain" description="ABC3 transporter permease C-terminal" evidence="7">
    <location>
        <begin position="711"/>
        <end position="823"/>
    </location>
</feature>
<dbReference type="RefSeq" id="WP_112158200.1">
    <property type="nucleotide sequence ID" value="NZ_QKRX01000003.1"/>
</dbReference>
<name>A0A364NP42_9GAMM</name>
<feature type="transmembrane region" description="Helical" evidence="6">
    <location>
        <begin position="800"/>
        <end position="821"/>
    </location>
</feature>
<dbReference type="PANTHER" id="PTHR30287">
    <property type="entry name" value="MEMBRANE COMPONENT OF PREDICTED ABC SUPERFAMILY METABOLITE UPTAKE TRANSPORTER"/>
    <property type="match status" value="1"/>
</dbReference>
<keyword evidence="3 6" id="KW-0812">Transmembrane</keyword>
<dbReference type="OrthoDB" id="343744at2"/>
<comment type="caution">
    <text evidence="9">The sequence shown here is derived from an EMBL/GenBank/DDBJ whole genome shotgun (WGS) entry which is preliminary data.</text>
</comment>
<evidence type="ECO:0000313" key="10">
    <source>
        <dbReference type="Proteomes" id="UP000250744"/>
    </source>
</evidence>
<dbReference type="InterPro" id="IPR003838">
    <property type="entry name" value="ABC3_permease_C"/>
</dbReference>
<evidence type="ECO:0000256" key="5">
    <source>
        <dbReference type="ARBA" id="ARBA00023136"/>
    </source>
</evidence>
<feature type="transmembrane region" description="Helical" evidence="6">
    <location>
        <begin position="475"/>
        <end position="497"/>
    </location>
</feature>
<dbReference type="InterPro" id="IPR038766">
    <property type="entry name" value="Membrane_comp_ABC_pdt"/>
</dbReference>
<feature type="transmembrane region" description="Helical" evidence="6">
    <location>
        <begin position="754"/>
        <end position="780"/>
    </location>
</feature>
<keyword evidence="2" id="KW-1003">Cell membrane</keyword>
<keyword evidence="5 6" id="KW-0472">Membrane</keyword>
<dbReference type="InterPro" id="IPR025857">
    <property type="entry name" value="MacB_PCD"/>
</dbReference>
<keyword evidence="10" id="KW-1185">Reference proteome</keyword>
<feature type="transmembrane region" description="Helical" evidence="6">
    <location>
        <begin position="366"/>
        <end position="384"/>
    </location>
</feature>
<evidence type="ECO:0000256" key="6">
    <source>
        <dbReference type="SAM" id="Phobius"/>
    </source>
</evidence>
<gene>
    <name evidence="9" type="ORF">DN062_05140</name>
</gene>